<dbReference type="AlphaFoldDB" id="A0A6J4U0D0"/>
<keyword evidence="2" id="KW-0223">Dioxygenase</keyword>
<dbReference type="InterPro" id="IPR037120">
    <property type="entry name" value="Haem_peroxidase_sf_animal"/>
</dbReference>
<dbReference type="Pfam" id="PF03098">
    <property type="entry name" value="An_peroxidase"/>
    <property type="match status" value="1"/>
</dbReference>
<keyword evidence="5" id="KW-0575">Peroxidase</keyword>
<proteinExistence type="predicted"/>
<name>A0A6J4U0D0_9ACTN</name>
<evidence type="ECO:0000256" key="4">
    <source>
        <dbReference type="ARBA" id="ARBA00023004"/>
    </source>
</evidence>
<evidence type="ECO:0000256" key="2">
    <source>
        <dbReference type="ARBA" id="ARBA00022964"/>
    </source>
</evidence>
<dbReference type="GO" id="GO:0004601">
    <property type="term" value="F:peroxidase activity"/>
    <property type="evidence" value="ECO:0007669"/>
    <property type="project" value="UniProtKB-KW"/>
</dbReference>
<dbReference type="GO" id="GO:0005737">
    <property type="term" value="C:cytoplasm"/>
    <property type="evidence" value="ECO:0007669"/>
    <property type="project" value="TreeGrafter"/>
</dbReference>
<dbReference type="GO" id="GO:0016702">
    <property type="term" value="F:oxidoreductase activity, acting on single donors with incorporation of molecular oxygen, incorporation of two atoms of oxygen"/>
    <property type="evidence" value="ECO:0007669"/>
    <property type="project" value="TreeGrafter"/>
</dbReference>
<dbReference type="PROSITE" id="PS50292">
    <property type="entry name" value="PEROXIDASE_3"/>
    <property type="match status" value="1"/>
</dbReference>
<evidence type="ECO:0000256" key="3">
    <source>
        <dbReference type="ARBA" id="ARBA00023002"/>
    </source>
</evidence>
<evidence type="ECO:0000256" key="1">
    <source>
        <dbReference type="ARBA" id="ARBA00022723"/>
    </source>
</evidence>
<dbReference type="SUPFAM" id="SSF48113">
    <property type="entry name" value="Heme-dependent peroxidases"/>
    <property type="match status" value="1"/>
</dbReference>
<gene>
    <name evidence="5" type="ORF">AVDCRST_MAG79-1399</name>
</gene>
<dbReference type="EMBL" id="CADCWC010000218">
    <property type="protein sequence ID" value="CAA9536282.1"/>
    <property type="molecule type" value="Genomic_DNA"/>
</dbReference>
<dbReference type="EC" id="1.14.99.1" evidence="5"/>
<evidence type="ECO:0000313" key="5">
    <source>
        <dbReference type="EMBL" id="CAA9536282.1"/>
    </source>
</evidence>
<reference evidence="5" key="1">
    <citation type="submission" date="2020-02" db="EMBL/GenBank/DDBJ databases">
        <authorList>
            <person name="Meier V. D."/>
        </authorList>
    </citation>
    <scope>NUCLEOTIDE SEQUENCE</scope>
    <source>
        <strain evidence="5">AVDCRST_MAG79</strain>
    </source>
</reference>
<dbReference type="InterPro" id="IPR019791">
    <property type="entry name" value="Haem_peroxidase_animal"/>
</dbReference>
<keyword evidence="3 5" id="KW-0560">Oxidoreductase</keyword>
<dbReference type="PANTHER" id="PTHR11903:SF39">
    <property type="entry name" value="PROSTAGLANDIN G_H SYNTHASE 2-LIKE"/>
    <property type="match status" value="1"/>
</dbReference>
<dbReference type="PRINTS" id="PR00457">
    <property type="entry name" value="ANPEROXIDASE"/>
</dbReference>
<dbReference type="GO" id="GO:0020037">
    <property type="term" value="F:heme binding"/>
    <property type="evidence" value="ECO:0007669"/>
    <property type="project" value="InterPro"/>
</dbReference>
<keyword evidence="1" id="KW-0479">Metal-binding</keyword>
<dbReference type="GO" id="GO:0006631">
    <property type="term" value="P:fatty acid metabolic process"/>
    <property type="evidence" value="ECO:0007669"/>
    <property type="project" value="UniProtKB-ARBA"/>
</dbReference>
<sequence>MPARSTVRDGAANRVETYVTTHFEPVWNAVQRVEPVRRRVNRVLVNRAIAKLPTRPNPLSTKADYTSWDSLTDRRFDSRHLPPAPARNGGGPSVEQAADLFRRDGEMVPCEKSTVLFSYFAAWFTDGFLRSDRSEPRDMRRNDSNHEIDLTQLYGVRTAETDLLRTFEGGRLKSQILEGEEYPLFLCEGGEVKPEFRGLTVVRWEQLSREQRDGLFAMGSDTSNLHLGFLMLGVLFLREHNRLADALRREYPGWDDERLFGTARNILTVVLIKLVVDEYINHITPYHFRFTTDPTSLGNAPWMRPNWMAVEFNLLYRWHSMVPSTFRIGGRDVAIDDTLFNTRLLVERGLGGHFEDATDQPAGRVGLFNTEAYLRDAEVASIRQGREVRLASYND</sequence>
<dbReference type="InterPro" id="IPR010255">
    <property type="entry name" value="Haem_peroxidase_sf"/>
</dbReference>
<protein>
    <submittedName>
        <fullName evidence="5">Animal haem peroxidase</fullName>
        <ecNumber evidence="5">1.14.99.1</ecNumber>
    </submittedName>
</protein>
<dbReference type="InterPro" id="IPR050783">
    <property type="entry name" value="Oxylipin_biosynth_metab"/>
</dbReference>
<organism evidence="5">
    <name type="scientific">uncultured Thermoleophilia bacterium</name>
    <dbReference type="NCBI Taxonomy" id="1497501"/>
    <lineage>
        <taxon>Bacteria</taxon>
        <taxon>Bacillati</taxon>
        <taxon>Actinomycetota</taxon>
        <taxon>Thermoleophilia</taxon>
        <taxon>environmental samples</taxon>
    </lineage>
</organism>
<dbReference type="PANTHER" id="PTHR11903">
    <property type="entry name" value="PROSTAGLANDIN G/H SYNTHASE"/>
    <property type="match status" value="1"/>
</dbReference>
<accession>A0A6J4U0D0</accession>
<dbReference type="Gene3D" id="1.10.640.10">
    <property type="entry name" value="Haem peroxidase domain superfamily, animal type"/>
    <property type="match status" value="1"/>
</dbReference>
<dbReference type="GO" id="GO:0006979">
    <property type="term" value="P:response to oxidative stress"/>
    <property type="evidence" value="ECO:0007669"/>
    <property type="project" value="InterPro"/>
</dbReference>
<dbReference type="GO" id="GO:0004666">
    <property type="term" value="F:prostaglandin-endoperoxide synthase activity"/>
    <property type="evidence" value="ECO:0007669"/>
    <property type="project" value="UniProtKB-EC"/>
</dbReference>
<keyword evidence="4" id="KW-0408">Iron</keyword>
<dbReference type="GO" id="GO:0046872">
    <property type="term" value="F:metal ion binding"/>
    <property type="evidence" value="ECO:0007669"/>
    <property type="project" value="UniProtKB-KW"/>
</dbReference>